<dbReference type="EMBL" id="CP073041">
    <property type="protein sequence ID" value="UXE60869.1"/>
    <property type="molecule type" value="Genomic_DNA"/>
</dbReference>
<keyword evidence="2" id="KW-0378">Hydrolase</keyword>
<dbReference type="PANTHER" id="PTHR34107">
    <property type="entry name" value="SLL0198 PROTEIN-RELATED"/>
    <property type="match status" value="1"/>
</dbReference>
<name>A0A977KVV9_9CYAN</name>
<proteinExistence type="predicted"/>
<sequence>MIAIRPEGVYWKTADLALFPDNDNRYEIIGGELLVTRAPHWRHQVVADNICLALKRWSRESGLGEAATTPGIIFDDHDNVIPDVVWISQERLATLLDEAGHLTGAPELVIEVLSSGENQEKRDRQLKFKLYSVQGVQEYWICDRQRKQVEVYRRENGVLKLAVTLYPGDQLTSVLLPGFRGDVGEWFT</sequence>
<dbReference type="SUPFAM" id="SSF52980">
    <property type="entry name" value="Restriction endonuclease-like"/>
    <property type="match status" value="1"/>
</dbReference>
<dbReference type="CDD" id="cd06260">
    <property type="entry name" value="DUF820-like"/>
    <property type="match status" value="1"/>
</dbReference>
<dbReference type="InterPro" id="IPR008538">
    <property type="entry name" value="Uma2"/>
</dbReference>
<dbReference type="PANTHER" id="PTHR34107:SF4">
    <property type="entry name" value="SLL1222 PROTEIN"/>
    <property type="match status" value="1"/>
</dbReference>
<organism evidence="2">
    <name type="scientific">Woronichinia naegeliana WA131</name>
    <dbReference type="NCBI Taxonomy" id="2824559"/>
    <lineage>
        <taxon>Bacteria</taxon>
        <taxon>Bacillati</taxon>
        <taxon>Cyanobacteriota</taxon>
        <taxon>Cyanophyceae</taxon>
        <taxon>Synechococcales</taxon>
        <taxon>Coelosphaeriaceae</taxon>
        <taxon>Woronichinia</taxon>
    </lineage>
</organism>
<keyword evidence="2" id="KW-0540">Nuclease</keyword>
<protein>
    <submittedName>
        <fullName evidence="2">Uma2 family endonuclease</fullName>
    </submittedName>
</protein>
<dbReference type="Gene3D" id="3.90.1570.10">
    <property type="entry name" value="tt1808, chain A"/>
    <property type="match status" value="1"/>
</dbReference>
<dbReference type="KEGG" id="wna:KA717_36365"/>
<keyword evidence="2" id="KW-0255">Endonuclease</keyword>
<dbReference type="GO" id="GO:0004519">
    <property type="term" value="F:endonuclease activity"/>
    <property type="evidence" value="ECO:0007669"/>
    <property type="project" value="UniProtKB-KW"/>
</dbReference>
<feature type="domain" description="Putative restriction endonuclease" evidence="1">
    <location>
        <begin position="20"/>
        <end position="182"/>
    </location>
</feature>
<gene>
    <name evidence="2" type="ORF">KA717_36365</name>
</gene>
<dbReference type="InterPro" id="IPR011335">
    <property type="entry name" value="Restrct_endonuc-II-like"/>
</dbReference>
<dbReference type="Pfam" id="PF05685">
    <property type="entry name" value="Uma2"/>
    <property type="match status" value="1"/>
</dbReference>
<accession>A0A977KVV9</accession>
<dbReference type="InterPro" id="IPR012296">
    <property type="entry name" value="Nuclease_put_TT1808"/>
</dbReference>
<dbReference type="Proteomes" id="UP001065613">
    <property type="component" value="Chromosome"/>
</dbReference>
<evidence type="ECO:0000313" key="2">
    <source>
        <dbReference type="EMBL" id="UXE60869.1"/>
    </source>
</evidence>
<dbReference type="AlphaFoldDB" id="A0A977KVV9"/>
<reference evidence="2" key="1">
    <citation type="submission" date="2021-04" db="EMBL/GenBank/DDBJ databases">
        <title>Genome sequence of Woronichinia naegeliana from Washington state freshwater lake bloom.</title>
        <authorList>
            <person name="Dreher T.W."/>
        </authorList>
    </citation>
    <scope>NUCLEOTIDE SEQUENCE</scope>
    <source>
        <strain evidence="2">WA131</strain>
    </source>
</reference>
<evidence type="ECO:0000259" key="1">
    <source>
        <dbReference type="Pfam" id="PF05685"/>
    </source>
</evidence>